<comment type="caution">
    <text evidence="1">The sequence shown here is derived from an EMBL/GenBank/DDBJ whole genome shotgun (WGS) entry which is preliminary data.</text>
</comment>
<gene>
    <name evidence="1" type="ORF">NE632_02190</name>
</gene>
<evidence type="ECO:0000313" key="2">
    <source>
        <dbReference type="Proteomes" id="UP001206236"/>
    </source>
</evidence>
<dbReference type="RefSeq" id="WP_256321520.1">
    <property type="nucleotide sequence ID" value="NZ_JANGCN010000003.1"/>
</dbReference>
<dbReference type="Proteomes" id="UP001206236">
    <property type="component" value="Unassembled WGS sequence"/>
</dbReference>
<accession>A0AAW5KJH6</accession>
<organism evidence="1 2">
    <name type="scientific">Ruminococcus bicirculans</name>
    <name type="common">ex Wegman et al. 2014</name>
    <dbReference type="NCBI Taxonomy" id="1160721"/>
    <lineage>
        <taxon>Bacteria</taxon>
        <taxon>Bacillati</taxon>
        <taxon>Bacillota</taxon>
        <taxon>Clostridia</taxon>
        <taxon>Eubacteriales</taxon>
        <taxon>Oscillospiraceae</taxon>
        <taxon>Ruminococcus</taxon>
    </lineage>
</organism>
<reference evidence="1" key="1">
    <citation type="submission" date="2022-06" db="EMBL/GenBank/DDBJ databases">
        <title>Isolation of gut microbiota from human fecal samples.</title>
        <authorList>
            <person name="Pamer E.G."/>
            <person name="Barat B."/>
            <person name="Waligurski E."/>
            <person name="Medina S."/>
            <person name="Paddock L."/>
            <person name="Mostad J."/>
        </authorList>
    </citation>
    <scope>NUCLEOTIDE SEQUENCE</scope>
    <source>
        <strain evidence="1">DFI.5.57</strain>
    </source>
</reference>
<name>A0AAW5KJH6_9FIRM</name>
<dbReference type="Gene3D" id="2.160.20.110">
    <property type="match status" value="3"/>
</dbReference>
<sequence length="3247" mass="348760">MKANRNQKINRICHKLYSKYRKNVISLVTAVVLLVTSMPLADISGVVSKMVSTVTNAITAMAADTYTDITNDIKNDVFTIQNADDFKKLLNADPADYQKITILFSNNQSQFKASDFTGIEKGLGNEEYPFMGTVKANEGSAINLPINFALFEYLSDSANLDTIIFARPEEKNSALLAENVIHGDVASANKWKIKADPVDDSGATNYKSFTSVIGNMKNGATVDLDITLSNDVKVEVSGGDNAGLACGSMDENTSLAVSLSSSSLDVSGKSNAGVFVGKMSAGATLNIDKCDALTGVNVSANNAGGLVGSAENAEINVGEGVTLTMTGSVTGSVTAGGLFGSYTYSKADSKEFDISKFSGMKMALACSSGDTADSAAVGSVFGLLTNSADSVKISITGTANDIITSNFKGTVRAGFYGGIVGRYSANALSSELALSDIIVNVTGLCNALDFGGLIGKIGDNSKAYVSVKNTTISINNPTSSQNNYGGLVGYADQAFIDVGGNVTVTAADVSANQSVGGIVGKFNKNGVVRLGGETNLSGFYPKDPNKNGCQIVGNRGNALIYSLSGWSFARTSSKVIDNMDWGGVLRLNDSDLLESADSVLSFDGSGHTVTINGFSNNNITISNRADFARAALIMQHDSNDFVKYSENSIDKTAILKANFTLSADVDISDTGLTGFMRDNGEHTFTGTLNGNSHKLTMTVGTDNDKIVFHTHNGLFAKTSGAKISNIKIVSNLNIVGDNVSGGDACYIGSVSAYNSGALTIDSVTADVTASPSGAYTNFVGGLVGYVADATSEVSFTNSAVTANLTYDNSTTKVDCTCLGGVIGMVGAVTSTPTTGIKFDNVTVGGNITDKHTGSNSRVGGLIAEVGAKDNSASVVPNKVSITNVNINALTINSSGKSNSGGFLGHNWYRVEIDLNSLNVNNSRLTVNNGTELGGLVLSTTGYWSIKEVSFDGVTVKATKCINFGMLASTLFGRDYDSYGFDYFKGENVNNYRSSRDATYFELTKPNGYKISQDTKINISPSYSYFDEIARCSIYYSSSASFMSNRQAIISIPAVTADGERLLYMDGKNCNTYQNQTTNNGAVWKNNSWARYYYNLDVYKNGKATTGGAKAVEWSAKLFAANNIKAYINSTNIDFPTDPEIDLTGYSFYPVDTNGCNIKSNSTITFENNGFNQSEMVSSSNSDNYARTTDGIDGTNLTNDHNQHYMMQCGLFRNENGAVTISGKMTFKGNIGKVNGGSGALVCGSVADDTNTTKKSVKITGSIVLDDLYVNDTSLSLNGENSYAPLLINKIGNMTEITIQNVSQKKHSRTTAKYDKGGQDYAATSLIGNVGSEKGQNISLTFSNIKLDASDVNSIFKNATLLESFQHSDGAGSSAIYNYKWEDDWGKDSAGNIKHNVTYGKEVSDTIKNRVDNVSRQNKYHGDWSMDDRYTSPDKNNAKEEYSFTEYKPYVAKSAVTGQTDSTYDEIDVNLERPYLDKGCGTYSDPYILDASTLAEVARVISTAAPTNGWEVNYNANVSADKSTVNANSAFCKGTNHKTYTYDGTGNFVSGNETVSKDNMIKYLCEAYYKINDDIVLGSSFAGLGGTSNSYVFRGVIVGQKKSDGTYPTITNNSASPLIRFSSGSVVKDINIEYTKEVTLSKNNNNKLNYSTGKTEYYGGVMGVVFGGDNIIDNVKVTNPNIKFANNDNSKQHLITAGGYVGAIVYGGVIFRNMDIVAKDSALTTNNTEAVGEDVYTNLFINPYIGRVVNGFAIEEGTTFGKSTNLNNGRKNYLITQFKSELSDDEKLNVIAGTTNTIEVPNAQALFMLSIISQSGMGYTDRNKNTCGYGHYTFTRNADYSKVGTATLTSDDKDYKTAISDYQRLEKATSREYEKKNSVMLKKYTKPSEKGLYEAKWAHELNKNFTVKLTGNGTYDLTGTGFRGINQLFDAKDSNLGDIKCDYTLSLTTIQGNDQTIKLDTDIKAYAVKITDNKSGSAIEIQDMDNYKYRTAFASVKGVGLINCSTYALTVNNLKLSGKISVKTYNNDGQSYVNEDLSTGGIVGGVQSSCKFIGITLTDLEIYGAYTVGGLIGKSTNDINISNVKSENSGVYVYGGFETGGLVGNSQKGNEFAVKDSKIKINKVEFANLDKGTKTWFGVGGIAGSANIKTTISNVQLTAYNEDSFIGSKKDNKPLATQTMNEGGLIGLSNGACTITNTSVSVDVYGSNAGGFVGINKNQLSINDCYYGETSETSSCGVYGYTSSGGMVGTQNAAVTISKSAVKNATIGIPAAKNGDAGIGGYVGIKTSGDLKITDCEVNNVTLSAEDKSNGAGAGGVIGHNDGGNTYAYDILINKLGYVRGNNSVSVSNLIGWNKDENLSSKFIGVSVNNTDCLPDIQYNNSEAPTNFTAVHTDYNGVQNNTQNIGEGSSSHVDIYSPYVNINPSVPVGGKTFAGDFVGGNMQTIISDAASYTNGTTTKSYGINSTIKTYAEDLANSKLTTFRQASELDVQELNDLPVLLIDDNSSLNITQMLAKYISVLTNCDVCDSSSNKLKTTDLMNVSTATYVYDNDVLKKSDKSTLTFNSKTGYFKVTDGQYDNDGTNRFAVITLDYIDPTGSGKTALRLHIPVFVRKVLDFSFNSYVISGTDYNHSHYTDKTKLAFESFDAPVTTYFKYSYYKSANEWEKMLNNGDSLLWSFDKKLYLIGDSATDSGVLTDDTKLTLVDANNNDKTYHSTASDAKFNKTTGELDLTNISGFKPVTMNDVLLRYASVTAKESSDGTLVETADEATATVKTSDGKYYRPAGENETGTYKITVSANSNTPKNDNDEMIISENYYLTINIPETGSSKKVIKNFVNYYSGNKPRKLNGNIPTNLVQVTNNDTGAYVIANFFTQLVSVTAHDPEEITASNNFIHATMTSKISIDPSLRDTFNGYKSDDFNMYQAFKFSMKNFDENDAGANAKIIAGTSVNVDYSILNSSDTELSNAKISKTETLSEAKDSYMLMYPDSVYDYINSDANGSITVKADISLTYGTAGIIDQFPERKDGDTKTGIGVNASSYVAYSQNNIENSSISASGVMPARRYYRKAMTVAQLNYNVAESTVLESKDSPFSQLGINAKDMTTEEMAITANAIYDLSALSRSTKDSGKKIQYTMRLYIKDNSGDYKQTNDISKYLSSFTLENAASSSGLNGKECVFTTEYNGEEQNTAVTKFTVKTGKAFEEQGLTYANYRVELTAVLLNDNNSVVNGTTSSDYVVYTNAKIETGFINS</sequence>
<proteinExistence type="predicted"/>
<dbReference type="EMBL" id="JANGCN010000003">
    <property type="protein sequence ID" value="MCQ5152103.1"/>
    <property type="molecule type" value="Genomic_DNA"/>
</dbReference>
<protein>
    <submittedName>
        <fullName evidence="1">Uncharacterized protein</fullName>
    </submittedName>
</protein>
<evidence type="ECO:0000313" key="1">
    <source>
        <dbReference type="EMBL" id="MCQ5152103.1"/>
    </source>
</evidence>